<evidence type="ECO:0000313" key="3">
    <source>
        <dbReference type="Proteomes" id="UP000184452"/>
    </source>
</evidence>
<evidence type="ECO:0000313" key="2">
    <source>
        <dbReference type="EMBL" id="SHK59543.1"/>
    </source>
</evidence>
<reference evidence="2 3" key="1">
    <citation type="submission" date="2016-11" db="EMBL/GenBank/DDBJ databases">
        <authorList>
            <person name="Jaros S."/>
            <person name="Januszkiewicz K."/>
            <person name="Wedrychowicz H."/>
        </authorList>
    </citation>
    <scope>NUCLEOTIDE SEQUENCE [LARGE SCALE GENOMIC DNA]</scope>
    <source>
        <strain evidence="2 3">CGMCC 4.5723</strain>
    </source>
</reference>
<keyword evidence="3" id="KW-1185">Reference proteome</keyword>
<feature type="domain" description="DUF397" evidence="1">
    <location>
        <begin position="7"/>
        <end position="58"/>
    </location>
</feature>
<gene>
    <name evidence="2" type="ORF">SAMN05421803_12470</name>
</gene>
<dbReference type="InterPro" id="IPR007278">
    <property type="entry name" value="DUF397"/>
</dbReference>
<dbReference type="Pfam" id="PF04149">
    <property type="entry name" value="DUF397"/>
    <property type="match status" value="1"/>
</dbReference>
<organism evidence="2 3">
    <name type="scientific">Nocardiopsis flavescens</name>
    <dbReference type="NCBI Taxonomy" id="758803"/>
    <lineage>
        <taxon>Bacteria</taxon>
        <taxon>Bacillati</taxon>
        <taxon>Actinomycetota</taxon>
        <taxon>Actinomycetes</taxon>
        <taxon>Streptosporangiales</taxon>
        <taxon>Nocardiopsidaceae</taxon>
        <taxon>Nocardiopsis</taxon>
    </lineage>
</organism>
<dbReference type="EMBL" id="FQZK01000024">
    <property type="protein sequence ID" value="SHK59543.1"/>
    <property type="molecule type" value="Genomic_DNA"/>
</dbReference>
<protein>
    <recommendedName>
        <fullName evidence="1">DUF397 domain-containing protein</fullName>
    </recommendedName>
</protein>
<evidence type="ECO:0000259" key="1">
    <source>
        <dbReference type="Pfam" id="PF04149"/>
    </source>
</evidence>
<dbReference type="OrthoDB" id="3431596at2"/>
<dbReference type="STRING" id="758803.SAMN05421803_12470"/>
<dbReference type="Proteomes" id="UP000184452">
    <property type="component" value="Unassembled WGS sequence"/>
</dbReference>
<name>A0A1M6TRL7_9ACTN</name>
<sequence length="63" mass="7026">MHSSTLSFRKSSYSGSGDNCVEVADLERGAVVRDTQNRESGYLVFGERREWLALLATACRDQV</sequence>
<dbReference type="AlphaFoldDB" id="A0A1M6TRL7"/>
<proteinExistence type="predicted"/>
<dbReference type="RefSeq" id="WP_073383193.1">
    <property type="nucleotide sequence ID" value="NZ_FQZK01000024.1"/>
</dbReference>
<accession>A0A1M6TRL7</accession>